<sequence>MSNNYGLTNSEVLDLQIWSRVQKRVIQFQNKATPMIFDEIFGTEFGSKLFEHFKIRCNSDYQKFNTFLDVDQHNRVLAHIITSPYYNP</sequence>
<dbReference type="Proteomes" id="UP000225947">
    <property type="component" value="Segment"/>
</dbReference>
<reference evidence="2" key="1">
    <citation type="submission" date="2016-03" db="EMBL/GenBank/DDBJ databases">
        <title>Characterization of Acinetobacter baumannii phage vB_AbaM_ME3.</title>
        <authorList>
            <person name="Buttimer C.T.H."/>
            <person name="Elbreki M."/>
            <person name="Coffey A."/>
        </authorList>
    </citation>
    <scope>NUCLEOTIDE SEQUENCE [LARGE SCALE GENOMIC DNA]</scope>
</reference>
<dbReference type="EMBL" id="KU935715">
    <property type="protein sequence ID" value="AND75346.1"/>
    <property type="molecule type" value="Genomic_DNA"/>
</dbReference>
<proteinExistence type="predicted"/>
<name>A0A172Q0G5_9CAUD</name>
<accession>A0A172Q0G5</accession>
<evidence type="ECO:0000313" key="2">
    <source>
        <dbReference type="Proteomes" id="UP000225947"/>
    </source>
</evidence>
<keyword evidence="2" id="KW-1185">Reference proteome</keyword>
<organism evidence="1 2">
    <name type="scientific">Acinetobacter phage vB_AbaM_ME3</name>
    <dbReference type="NCBI Taxonomy" id="1837876"/>
    <lineage>
        <taxon>Viruses</taxon>
        <taxon>Duplodnaviria</taxon>
        <taxon>Heunggongvirae</taxon>
        <taxon>Uroviricota</taxon>
        <taxon>Caudoviricetes</taxon>
        <taxon>Metrivirus</taxon>
        <taxon>Metrivirus ME3</taxon>
    </lineage>
</organism>
<gene>
    <name evidence="1" type="ORF">ME3_185</name>
</gene>
<protein>
    <submittedName>
        <fullName evidence="1">Uncharacterized protein</fullName>
    </submittedName>
</protein>
<evidence type="ECO:0000313" key="1">
    <source>
        <dbReference type="EMBL" id="AND75346.1"/>
    </source>
</evidence>